<dbReference type="AlphaFoldDB" id="A0A8C4UMV5"/>
<reference evidence="1" key="1">
    <citation type="submission" date="2025-08" db="UniProtKB">
        <authorList>
            <consortium name="Ensembl"/>
        </authorList>
    </citation>
    <scope>IDENTIFICATION</scope>
</reference>
<dbReference type="Proteomes" id="UP000694562">
    <property type="component" value="Unplaced"/>
</dbReference>
<proteinExistence type="predicted"/>
<protein>
    <submittedName>
        <fullName evidence="1">Uncharacterized protein</fullName>
    </submittedName>
</protein>
<accession>A0A8C4UMV5</accession>
<evidence type="ECO:0000313" key="2">
    <source>
        <dbReference type="Proteomes" id="UP000694562"/>
    </source>
</evidence>
<dbReference type="Ensembl" id="ENSFTIT00000014504.1">
    <property type="protein sequence ID" value="ENSFTIP00000013910.1"/>
    <property type="gene ID" value="ENSFTIG00000009260.1"/>
</dbReference>
<reference evidence="1" key="2">
    <citation type="submission" date="2025-09" db="UniProtKB">
        <authorList>
            <consortium name="Ensembl"/>
        </authorList>
    </citation>
    <scope>IDENTIFICATION</scope>
</reference>
<sequence length="106" mass="12065">MALRGHRLVSFCVSIHRSMKLRIIKILWMRTGECLCVFIKQLCNRIPTNQGFIPPQCCSDLGSSLGEIVIRRSSFVPRSLSSTESLRQLSEQLNGLVSQVWSRFDP</sequence>
<dbReference type="OrthoDB" id="9620615at2759"/>
<organism evidence="1 2">
    <name type="scientific">Falco tinnunculus</name>
    <name type="common">Common kestrel</name>
    <dbReference type="NCBI Taxonomy" id="100819"/>
    <lineage>
        <taxon>Eukaryota</taxon>
        <taxon>Metazoa</taxon>
        <taxon>Chordata</taxon>
        <taxon>Craniata</taxon>
        <taxon>Vertebrata</taxon>
        <taxon>Euteleostomi</taxon>
        <taxon>Archelosauria</taxon>
        <taxon>Archosauria</taxon>
        <taxon>Dinosauria</taxon>
        <taxon>Saurischia</taxon>
        <taxon>Theropoda</taxon>
        <taxon>Coelurosauria</taxon>
        <taxon>Aves</taxon>
        <taxon>Neognathae</taxon>
        <taxon>Neoaves</taxon>
        <taxon>Telluraves</taxon>
        <taxon>Australaves</taxon>
        <taxon>Falconiformes</taxon>
        <taxon>Falconidae</taxon>
        <taxon>Falco</taxon>
    </lineage>
</organism>
<evidence type="ECO:0000313" key="1">
    <source>
        <dbReference type="Ensembl" id="ENSFTIP00000013910.1"/>
    </source>
</evidence>
<keyword evidence="2" id="KW-1185">Reference proteome</keyword>
<name>A0A8C4UMV5_FALTI</name>